<evidence type="ECO:0000256" key="1">
    <source>
        <dbReference type="ARBA" id="ARBA00022741"/>
    </source>
</evidence>
<evidence type="ECO:0000256" key="9">
    <source>
        <dbReference type="SAM" id="MobiDB-lite"/>
    </source>
</evidence>
<dbReference type="SUPFAM" id="SSF52540">
    <property type="entry name" value="P-loop containing nucleoside triphosphate hydrolases"/>
    <property type="match status" value="2"/>
</dbReference>
<dbReference type="Gene3D" id="2.40.50.140">
    <property type="entry name" value="Nucleic acid-binding proteins"/>
    <property type="match status" value="1"/>
</dbReference>
<dbReference type="InterPro" id="IPR001650">
    <property type="entry name" value="Helicase_C-like"/>
</dbReference>
<evidence type="ECO:0000256" key="8">
    <source>
        <dbReference type="ARBA" id="ARBA00049819"/>
    </source>
</evidence>
<dbReference type="EMBL" id="BMNA01000005">
    <property type="protein sequence ID" value="GGM06571.1"/>
    <property type="molecule type" value="Genomic_DNA"/>
</dbReference>
<dbReference type="Pfam" id="PF17191">
    <property type="entry name" value="RecG_wedge"/>
    <property type="match status" value="1"/>
</dbReference>
<dbReference type="Pfam" id="PF00270">
    <property type="entry name" value="DEAD"/>
    <property type="match status" value="1"/>
</dbReference>
<dbReference type="InterPro" id="IPR014001">
    <property type="entry name" value="Helicase_ATP-bd"/>
</dbReference>
<evidence type="ECO:0000259" key="11">
    <source>
        <dbReference type="PROSITE" id="PS51194"/>
    </source>
</evidence>
<keyword evidence="4 12" id="KW-0347">Helicase</keyword>
<keyword evidence="3" id="KW-0378">Hydrolase</keyword>
<evidence type="ECO:0000313" key="13">
    <source>
        <dbReference type="Proteomes" id="UP000655208"/>
    </source>
</evidence>
<feature type="domain" description="Helicase ATP-binding" evidence="10">
    <location>
        <begin position="337"/>
        <end position="513"/>
    </location>
</feature>
<gene>
    <name evidence="12" type="primary">recG</name>
    <name evidence="12" type="ORF">GCM10011594_28300</name>
</gene>
<organism evidence="12 13">
    <name type="scientific">Nakamurella endophytica</name>
    <dbReference type="NCBI Taxonomy" id="1748367"/>
    <lineage>
        <taxon>Bacteria</taxon>
        <taxon>Bacillati</taxon>
        <taxon>Actinomycetota</taxon>
        <taxon>Actinomycetes</taxon>
        <taxon>Nakamurellales</taxon>
        <taxon>Nakamurellaceae</taxon>
        <taxon>Nakamurella</taxon>
    </lineage>
</organism>
<proteinExistence type="predicted"/>
<dbReference type="CDD" id="cd04488">
    <property type="entry name" value="RecG_wedge_OBF"/>
    <property type="match status" value="1"/>
</dbReference>
<keyword evidence="5" id="KW-0067">ATP-binding</keyword>
<dbReference type="SMART" id="SM00490">
    <property type="entry name" value="HELICc"/>
    <property type="match status" value="1"/>
</dbReference>
<comment type="caution">
    <text evidence="12">The sequence shown here is derived from an EMBL/GenBank/DDBJ whole genome shotgun (WGS) entry which is preliminary data.</text>
</comment>
<dbReference type="GO" id="GO:0003678">
    <property type="term" value="F:DNA helicase activity"/>
    <property type="evidence" value="ECO:0007669"/>
    <property type="project" value="TreeGrafter"/>
</dbReference>
<dbReference type="InterPro" id="IPR047112">
    <property type="entry name" value="RecG/Mfd"/>
</dbReference>
<name>A0A917WHC4_9ACTN</name>
<keyword evidence="1" id="KW-0547">Nucleotide-binding</keyword>
<keyword evidence="13" id="KW-1185">Reference proteome</keyword>
<dbReference type="PANTHER" id="PTHR47964">
    <property type="entry name" value="ATP-DEPENDENT DNA HELICASE HOMOLOG RECG, CHLOROPLASTIC"/>
    <property type="match status" value="1"/>
</dbReference>
<keyword evidence="6" id="KW-0238">DNA-binding</keyword>
<dbReference type="InterPro" id="IPR027417">
    <property type="entry name" value="P-loop_NTPase"/>
</dbReference>
<dbReference type="InterPro" id="IPR012340">
    <property type="entry name" value="NA-bd_OB-fold"/>
</dbReference>
<dbReference type="GO" id="GO:0016787">
    <property type="term" value="F:hydrolase activity"/>
    <property type="evidence" value="ECO:0007669"/>
    <property type="project" value="UniProtKB-KW"/>
</dbReference>
<feature type="compositionally biased region" description="Acidic residues" evidence="9">
    <location>
        <begin position="579"/>
        <end position="596"/>
    </location>
</feature>
<feature type="domain" description="Helicase C-terminal" evidence="11">
    <location>
        <begin position="536"/>
        <end position="736"/>
    </location>
</feature>
<dbReference type="GO" id="GO:0003677">
    <property type="term" value="F:DNA binding"/>
    <property type="evidence" value="ECO:0007669"/>
    <property type="project" value="UniProtKB-KW"/>
</dbReference>
<dbReference type="AlphaFoldDB" id="A0A917WHC4"/>
<sequence>MLSARLGMMDRPARQVTAPTGRRVDGADGSAGERSVGGPVADDGSPVRQRGRVTLQTPLRDVVGARTATPLAAKLDLATVGDLLRHYPRRYERRGRMTDLAELVVGEKVTVLGTVRSVQERRPRPGSKVRSMTTVVVSDGSARISCAFFNQPWLGRLLTPGVTALFSGTVGRFRSELQLQSAQVAVIDDALGEGSQRIESLESFPGGVVPIYPLADGVSLTLVQRAVKTVLDVLETVDDPVPDVLLATRGLTGLDTALRDVHRPPSEERLDVARARLRYDEALALQLVLAQRRAAARRYPAVPCPPRPGGVLAAFDAALPFPLTDGQRGVGAQIAEDLSGEHPMHRLLQGEVGSGKTVVALRAMLQAVDAGRQAVLLAPTEVLAAQHARSLRTLLGPLGRGGELDAAPEAVKVTLLTGSLTTRARRQALLDLVSGEAGIAVGTHALLSGGVLFAELGLVVIDEQHRFGVEQRDALRGRRPDGASPPHVLVMTATPIPRTVAMTVYGDLETSVLEGLPAGRSPISTTVVPAAEKPAWLDRAWQRVREEVEAGHQAYVVCPKIGDDEPAAPGRAARRATLQDDDEGADWADGEGDGDGGSDGGPEGRRPPLAVLDVAERLAAGPLAGLVLRPLHGRLPPADKDRTMRDFAAGEVQVLVSTTVIEVGVDVPNATIMVVLDADRFGMSQLHQLRGRVGRGSAPGVCLLVTEAPPQTPALQRLAAVAATTDGFELAEADLQLRREGDVLGTSQAGRASGLKQLSLLRDRDVIAQARADATELIGDDPDLAGRPALAALAASVIRAPDQEFLEKS</sequence>
<protein>
    <recommendedName>
        <fullName evidence="8">Probable DNA 3'-5' helicase RecG</fullName>
    </recommendedName>
</protein>
<feature type="region of interest" description="Disordered" evidence="9">
    <location>
        <begin position="560"/>
        <end position="607"/>
    </location>
</feature>
<dbReference type="NCBIfam" id="NF008167">
    <property type="entry name" value="PRK10917.2-1"/>
    <property type="match status" value="1"/>
</dbReference>
<dbReference type="InterPro" id="IPR011545">
    <property type="entry name" value="DEAD/DEAH_box_helicase_dom"/>
</dbReference>
<dbReference type="PROSITE" id="PS51194">
    <property type="entry name" value="HELICASE_CTER"/>
    <property type="match status" value="1"/>
</dbReference>
<dbReference type="GO" id="GO:0006281">
    <property type="term" value="P:DNA repair"/>
    <property type="evidence" value="ECO:0007669"/>
    <property type="project" value="UniProtKB-KW"/>
</dbReference>
<evidence type="ECO:0000256" key="6">
    <source>
        <dbReference type="ARBA" id="ARBA00023125"/>
    </source>
</evidence>
<dbReference type="Pfam" id="PF19833">
    <property type="entry name" value="RecG_dom3_C"/>
    <property type="match status" value="1"/>
</dbReference>
<dbReference type="PANTHER" id="PTHR47964:SF1">
    <property type="entry name" value="ATP-DEPENDENT DNA HELICASE HOMOLOG RECG, CHLOROPLASTIC"/>
    <property type="match status" value="1"/>
</dbReference>
<dbReference type="InterPro" id="IPR033454">
    <property type="entry name" value="RecG_wedge"/>
</dbReference>
<accession>A0A917WHC4</accession>
<feature type="region of interest" description="Disordered" evidence="9">
    <location>
        <begin position="1"/>
        <end position="52"/>
    </location>
</feature>
<evidence type="ECO:0000256" key="2">
    <source>
        <dbReference type="ARBA" id="ARBA00022763"/>
    </source>
</evidence>
<keyword evidence="2" id="KW-0227">DNA damage</keyword>
<dbReference type="SUPFAM" id="SSF50249">
    <property type="entry name" value="Nucleic acid-binding proteins"/>
    <property type="match status" value="1"/>
</dbReference>
<evidence type="ECO:0000313" key="12">
    <source>
        <dbReference type="EMBL" id="GGM06571.1"/>
    </source>
</evidence>
<evidence type="ECO:0000256" key="4">
    <source>
        <dbReference type="ARBA" id="ARBA00022806"/>
    </source>
</evidence>
<dbReference type="PROSITE" id="PS51192">
    <property type="entry name" value="HELICASE_ATP_BIND_1"/>
    <property type="match status" value="1"/>
</dbReference>
<evidence type="ECO:0000259" key="10">
    <source>
        <dbReference type="PROSITE" id="PS51192"/>
    </source>
</evidence>
<keyword evidence="7" id="KW-0234">DNA repair</keyword>
<evidence type="ECO:0000256" key="5">
    <source>
        <dbReference type="ARBA" id="ARBA00022840"/>
    </source>
</evidence>
<evidence type="ECO:0000256" key="3">
    <source>
        <dbReference type="ARBA" id="ARBA00022801"/>
    </source>
</evidence>
<dbReference type="Pfam" id="PF00271">
    <property type="entry name" value="Helicase_C"/>
    <property type="match status" value="1"/>
</dbReference>
<dbReference type="InterPro" id="IPR045562">
    <property type="entry name" value="RecG_dom3_C"/>
</dbReference>
<dbReference type="GO" id="GO:0005524">
    <property type="term" value="F:ATP binding"/>
    <property type="evidence" value="ECO:0007669"/>
    <property type="project" value="UniProtKB-KW"/>
</dbReference>
<dbReference type="Gene3D" id="3.40.50.300">
    <property type="entry name" value="P-loop containing nucleotide triphosphate hydrolases"/>
    <property type="match status" value="2"/>
</dbReference>
<reference evidence="12" key="1">
    <citation type="journal article" date="2014" name="Int. J. Syst. Evol. Microbiol.">
        <title>Complete genome sequence of Corynebacterium casei LMG S-19264T (=DSM 44701T), isolated from a smear-ripened cheese.</title>
        <authorList>
            <consortium name="US DOE Joint Genome Institute (JGI-PGF)"/>
            <person name="Walter F."/>
            <person name="Albersmeier A."/>
            <person name="Kalinowski J."/>
            <person name="Ruckert C."/>
        </authorList>
    </citation>
    <scope>NUCLEOTIDE SEQUENCE</scope>
    <source>
        <strain evidence="12">CGMCC 4.7308</strain>
    </source>
</reference>
<evidence type="ECO:0000256" key="7">
    <source>
        <dbReference type="ARBA" id="ARBA00023204"/>
    </source>
</evidence>
<reference evidence="12" key="2">
    <citation type="submission" date="2020-09" db="EMBL/GenBank/DDBJ databases">
        <authorList>
            <person name="Sun Q."/>
            <person name="Zhou Y."/>
        </authorList>
    </citation>
    <scope>NUCLEOTIDE SEQUENCE</scope>
    <source>
        <strain evidence="12">CGMCC 4.7308</strain>
    </source>
</reference>
<dbReference type="SMART" id="SM00487">
    <property type="entry name" value="DEXDc"/>
    <property type="match status" value="1"/>
</dbReference>
<dbReference type="Proteomes" id="UP000655208">
    <property type="component" value="Unassembled WGS sequence"/>
</dbReference>